<dbReference type="HOGENOM" id="CLU_719182_0_0_4"/>
<protein>
    <submittedName>
        <fullName evidence="2">Uncharacterized protein</fullName>
    </submittedName>
</protein>
<evidence type="ECO:0000256" key="1">
    <source>
        <dbReference type="SAM" id="MobiDB-lite"/>
    </source>
</evidence>
<dbReference type="AlphaFoldDB" id="D8J002"/>
<gene>
    <name evidence="2" type="ordered locus">Hsero_0820</name>
</gene>
<evidence type="ECO:0000313" key="2">
    <source>
        <dbReference type="EMBL" id="ADJ62339.1"/>
    </source>
</evidence>
<accession>D8J002</accession>
<feature type="compositionally biased region" description="Basic and acidic residues" evidence="1">
    <location>
        <begin position="83"/>
        <end position="96"/>
    </location>
</feature>
<reference evidence="2 3" key="1">
    <citation type="submission" date="2010-04" db="EMBL/GenBank/DDBJ databases">
        <title>The genome of Herbaspirillum seropedicae SmR1, an endophytic, nitrogen-fixing, plant-growth promoting beta-Proteobacteria.</title>
        <authorList>
            <person name="Pedrosa F.O."/>
            <person name="Monteiro R.A."/>
            <person name="Wassem R."/>
            <person name="Cruz L.M."/>
            <person name="Ayub R.A."/>
            <person name="Colauto N.B."/>
            <person name="Fernandez M.A."/>
            <person name="Fungaro M.H.P."/>
            <person name="Grisard E.C."/>
            <person name="Hungria M."/>
            <person name="Madeira H.M.F."/>
            <person name="Nodari R.O."/>
            <person name="Osaku C.A."/>
            <person name="Petzl-Erler M.L."/>
            <person name="Terenzi H."/>
            <person name="Vieira L.G.E."/>
            <person name="Almeida M.I.M."/>
            <person name="Alves L.R."/>
            <person name="Arantes O.M.N."/>
            <person name="Balsanelli E."/>
            <person name="Barcellos F.G."/>
            <person name="Baura V.A."/>
            <person name="Binde D.R."/>
            <person name="Campo R.J."/>
            <person name="Chubatsu L.S."/>
            <person name="Chueire L.M.O."/>
            <person name="Ciferri R.R."/>
            <person name="Correa L.C."/>
            <person name="da Conceicao Silva J.L."/>
            <person name="Dabul A.N.G."/>
            <person name="Dambros B.P."/>
            <person name="Faoro H."/>
            <person name="Favetti A."/>
            <person name="Friedermann G."/>
            <person name="Furlaneto M.C."/>
            <person name="Gasques L.S."/>
            <person name="Gimenes C.C.T."/>
            <person name="Gioppo N.M.R."/>
            <person name="Glienke-Blanco C."/>
            <person name="Godoy L.P."/>
            <person name="Guerra M.P."/>
            <person name="Karp S."/>
            <person name="Kava-Cordeiro V."/>
            <person name="Margarido V.P."/>
            <person name="Mathioni S.M."/>
            <person name="Menck-Soares M.A."/>
            <person name="Murace N.K."/>
            <person name="Nicolas M.F."/>
            <person name="Oliveira C.E.C."/>
            <person name="Pagnan N.A.B."/>
            <person name="Pamphile J.A."/>
            <person name="Patussi E.V."/>
            <person name="Pereira L.F.P."/>
            <person name="Pereira-Ferrari L."/>
            <person name="Pinto F.G.S."/>
            <person name="Precoma C."/>
            <person name="Prioli A.J."/>
            <person name="Prioli S.M.A.P."/>
            <person name="Raittz R.T."/>
            <person name="Ramos H.J.O."/>
            <person name="Ribeiro E.M.S.F."/>
            <person name="Rigo L.U."/>
            <person name="Rocha C.L.M.S.C."/>
            <person name="Rocha S.N."/>
            <person name="Santos K."/>
            <person name="Satori D."/>
            <person name="Silva A.G."/>
            <person name="Simao R.C.G."/>
            <person name="Soares M.A.M."/>
            <person name="Souza E.M."/>
            <person name="Steffens M.B.R."/>
            <person name="Steindel M."/>
            <person name="Tadra-Sfeir M.Z."/>
            <person name="Takahashi E.K."/>
            <person name="Torres R.A."/>
            <person name="Valle J.S."/>
            <person name="Vernal J.I."/>
            <person name="Vilas-Boas L.A."/>
            <person name="Watanabe M.A.E."/>
            <person name="Weiss V.A."/>
            <person name="Yates M.A."/>
            <person name="Souza E.M."/>
        </authorList>
    </citation>
    <scope>NUCLEOTIDE SEQUENCE [LARGE SCALE GENOMIC DNA]</scope>
    <source>
        <strain evidence="2 3">SmR1</strain>
    </source>
</reference>
<dbReference type="Proteomes" id="UP000000329">
    <property type="component" value="Chromosome"/>
</dbReference>
<dbReference type="KEGG" id="hse:Hsero_0820"/>
<name>D8J002_HERSS</name>
<sequence length="384" mass="41431">MTTSPTSCATKAFFITFILKKIMHIPSPCCSTTPPPEVNELQDRAQPAGQQRATVTEQPQPHTGLPSFIPPSRGNVAALYDSVPRRASQESIERPPSRTSIASAGPGSGSRDELETLAAAGRELRTNLEACKASGDYSRYGELVNIGGVAALKFKDDDEGIQNFRSLLAASKEAMGINGVAVLIRPKTGYPGSELFALEKDNFQTVGGVTHEGTAISICKGGGKMPNDTRFTDIMDVLYEVNYKRNGTPLHFACLSSIADLYNKKCGAETFGVVAKEAKDHTPGWGDEHTQHFKKAWDTFVFETEIDGKPTTINLPLVGMRINPQLRAEIKETGKALGKATQDSTDFSKLDVYAGAVDMYAAAQAKDKQEKQQKQAAQAEQVAA</sequence>
<keyword evidence="3" id="KW-1185">Reference proteome</keyword>
<feature type="compositionally biased region" description="Polar residues" evidence="1">
    <location>
        <begin position="48"/>
        <end position="61"/>
    </location>
</feature>
<evidence type="ECO:0000313" key="3">
    <source>
        <dbReference type="Proteomes" id="UP000000329"/>
    </source>
</evidence>
<feature type="region of interest" description="Disordered" evidence="1">
    <location>
        <begin position="43"/>
        <end position="112"/>
    </location>
</feature>
<organism evidence="2 3">
    <name type="scientific">Herbaspirillum seropedicae (strain SmR1)</name>
    <dbReference type="NCBI Taxonomy" id="757424"/>
    <lineage>
        <taxon>Bacteria</taxon>
        <taxon>Pseudomonadati</taxon>
        <taxon>Pseudomonadota</taxon>
        <taxon>Betaproteobacteria</taxon>
        <taxon>Burkholderiales</taxon>
        <taxon>Oxalobacteraceae</taxon>
        <taxon>Herbaspirillum</taxon>
    </lineage>
</organism>
<dbReference type="EMBL" id="CP002039">
    <property type="protein sequence ID" value="ADJ62339.1"/>
    <property type="molecule type" value="Genomic_DNA"/>
</dbReference>
<proteinExistence type="predicted"/>